<dbReference type="InterPro" id="IPR016181">
    <property type="entry name" value="Acyl_CoA_acyltransferase"/>
</dbReference>
<evidence type="ECO:0000256" key="1">
    <source>
        <dbReference type="ARBA" id="ARBA00022679"/>
    </source>
</evidence>
<name>A0ABQ3WA76_9ACTN</name>
<reference evidence="4" key="1">
    <citation type="submission" date="2021-01" db="EMBL/GenBank/DDBJ databases">
        <title>Whole genome shotgun sequence of Actinoplanes capillaceus NBRC 16408.</title>
        <authorList>
            <person name="Komaki H."/>
            <person name="Tamura T."/>
        </authorList>
    </citation>
    <scope>NUCLEOTIDE SEQUENCE [LARGE SCALE GENOMIC DNA]</scope>
    <source>
        <strain evidence="4">NBRC 16408</strain>
    </source>
</reference>
<dbReference type="Gene3D" id="3.40.630.30">
    <property type="match status" value="1"/>
</dbReference>
<keyword evidence="1" id="KW-0808">Transferase</keyword>
<dbReference type="PANTHER" id="PTHR43072:SF23">
    <property type="entry name" value="UPF0039 PROTEIN C11D3.02C"/>
    <property type="match status" value="1"/>
</dbReference>
<dbReference type="CDD" id="cd04301">
    <property type="entry name" value="NAT_SF"/>
    <property type="match status" value="1"/>
</dbReference>
<gene>
    <name evidence="4" type="ORF">Aca07nite_00350</name>
</gene>
<protein>
    <recommendedName>
        <fullName evidence="3">N-acetyltransferase domain-containing protein</fullName>
    </recommendedName>
</protein>
<dbReference type="InterPro" id="IPR000182">
    <property type="entry name" value="GNAT_dom"/>
</dbReference>
<dbReference type="PROSITE" id="PS51186">
    <property type="entry name" value="GNAT"/>
    <property type="match status" value="1"/>
</dbReference>
<evidence type="ECO:0000313" key="4">
    <source>
        <dbReference type="EMBL" id="GID42760.1"/>
    </source>
</evidence>
<dbReference type="EMBL" id="BOMF01000001">
    <property type="protein sequence ID" value="GID42760.1"/>
    <property type="molecule type" value="Genomic_DNA"/>
</dbReference>
<sequence length="212" mass="22855">MPCRVAGWTSRDHHRPKLNRITGAFDLTGPTVSCHLRQSREAGLGECHTMTAITAMTGEHAAQVLEIYRLGIATGNATFETEPPTWERFTASRLPGQRFVALGADGSVAGWVACGPVSERCVYAGVVEHSVYVHPDHGGKGIGRALLETLITATEAAGIWTIQSGIFPENTPSLALHAACGFRTVGTRERVGKHHGVWRDVILLERRSPIVG</sequence>
<organism evidence="4">
    <name type="scientific">Actinoplanes campanulatus</name>
    <dbReference type="NCBI Taxonomy" id="113559"/>
    <lineage>
        <taxon>Bacteria</taxon>
        <taxon>Bacillati</taxon>
        <taxon>Actinomycetota</taxon>
        <taxon>Actinomycetes</taxon>
        <taxon>Micromonosporales</taxon>
        <taxon>Micromonosporaceae</taxon>
        <taxon>Actinoplanes</taxon>
    </lineage>
</organism>
<dbReference type="SUPFAM" id="SSF55729">
    <property type="entry name" value="Acyl-CoA N-acyltransferases (Nat)"/>
    <property type="match status" value="1"/>
</dbReference>
<dbReference type="PANTHER" id="PTHR43072">
    <property type="entry name" value="N-ACETYLTRANSFERASE"/>
    <property type="match status" value="1"/>
</dbReference>
<proteinExistence type="predicted"/>
<evidence type="ECO:0000259" key="3">
    <source>
        <dbReference type="PROSITE" id="PS51186"/>
    </source>
</evidence>
<accession>A0ABQ3WA76</accession>
<comment type="caution">
    <text evidence="4">The sequence shown here is derived from an EMBL/GenBank/DDBJ whole genome shotgun (WGS) entry which is preliminary data.</text>
</comment>
<evidence type="ECO:0000256" key="2">
    <source>
        <dbReference type="ARBA" id="ARBA00023315"/>
    </source>
</evidence>
<dbReference type="Pfam" id="PF00583">
    <property type="entry name" value="Acetyltransf_1"/>
    <property type="match status" value="1"/>
</dbReference>
<feature type="domain" description="N-acetyltransferase" evidence="3">
    <location>
        <begin position="51"/>
        <end position="205"/>
    </location>
</feature>
<keyword evidence="2" id="KW-0012">Acyltransferase</keyword>